<dbReference type="InterPro" id="IPR005135">
    <property type="entry name" value="Endo/exonuclease/phosphatase"/>
</dbReference>
<dbReference type="AlphaFoldDB" id="A0A8X6X7G7"/>
<dbReference type="Gene3D" id="3.60.10.10">
    <property type="entry name" value="Endonuclease/exonuclease/phosphatase"/>
    <property type="match status" value="1"/>
</dbReference>
<name>A0A8X6X7G7_9ARAC</name>
<dbReference type="InterPro" id="IPR052560">
    <property type="entry name" value="RdDP_mobile_element"/>
</dbReference>
<dbReference type="Pfam" id="PF14529">
    <property type="entry name" value="Exo_endo_phos_2"/>
    <property type="match status" value="1"/>
</dbReference>
<protein>
    <recommendedName>
        <fullName evidence="1">Endonuclease/exonuclease/phosphatase domain-containing protein</fullName>
    </recommendedName>
</protein>
<dbReference type="SUPFAM" id="SSF56219">
    <property type="entry name" value="DNase I-like"/>
    <property type="match status" value="1"/>
</dbReference>
<dbReference type="Proteomes" id="UP000886998">
    <property type="component" value="Unassembled WGS sequence"/>
</dbReference>
<dbReference type="PANTHER" id="PTHR36688:SF2">
    <property type="entry name" value="ENDONUCLEASE_EXONUCLEASE_PHOSPHATASE DOMAIN-CONTAINING PROTEIN"/>
    <property type="match status" value="1"/>
</dbReference>
<evidence type="ECO:0000313" key="2">
    <source>
        <dbReference type="EMBL" id="GFY48298.1"/>
    </source>
</evidence>
<dbReference type="PANTHER" id="PTHR36688">
    <property type="entry name" value="ENDO/EXONUCLEASE/PHOSPHATASE DOMAIN-CONTAINING PROTEIN"/>
    <property type="match status" value="1"/>
</dbReference>
<sequence>MLVVCLVTNFVNLKLYLKEDSDVFAIVEAGASTDHLEYYRHHGYVFYTLPRSRQIASSIIVKIKNNITANFKILHEMQDNTFGAVELNLWKGNTQTKLIFAYNPPGNPPLIHILESSLDKNIIIIGDFNSHSPKWGYRDINPQGRIMEDFLDSLPVTLVQGIGHTFFSFKGKKTHPDLTISHANNTPTTSLELLESCRGYGRGILYVKRCQRGHFQQPNMNSPPRWNLKKADWVKFSDLTDLLLTLDIMDEANADKSWDTIFETIRICALETIPRGKIKNYKPFWTMELADLKLRRDRACIQAELMGDSVDNIALQ</sequence>
<gene>
    <name evidence="2" type="primary">AVEN_63785_1</name>
    <name evidence="2" type="ORF">TNIN_475361</name>
</gene>
<dbReference type="OrthoDB" id="6433840at2759"/>
<keyword evidence="3" id="KW-1185">Reference proteome</keyword>
<proteinExistence type="predicted"/>
<dbReference type="InterPro" id="IPR036691">
    <property type="entry name" value="Endo/exonu/phosph_ase_sf"/>
</dbReference>
<organism evidence="2 3">
    <name type="scientific">Trichonephila inaurata madagascariensis</name>
    <dbReference type="NCBI Taxonomy" id="2747483"/>
    <lineage>
        <taxon>Eukaryota</taxon>
        <taxon>Metazoa</taxon>
        <taxon>Ecdysozoa</taxon>
        <taxon>Arthropoda</taxon>
        <taxon>Chelicerata</taxon>
        <taxon>Arachnida</taxon>
        <taxon>Araneae</taxon>
        <taxon>Araneomorphae</taxon>
        <taxon>Entelegynae</taxon>
        <taxon>Araneoidea</taxon>
        <taxon>Nephilidae</taxon>
        <taxon>Trichonephila</taxon>
        <taxon>Trichonephila inaurata</taxon>
    </lineage>
</organism>
<comment type="caution">
    <text evidence="2">The sequence shown here is derived from an EMBL/GenBank/DDBJ whole genome shotgun (WGS) entry which is preliminary data.</text>
</comment>
<accession>A0A8X6X7G7</accession>
<dbReference type="GO" id="GO:0003824">
    <property type="term" value="F:catalytic activity"/>
    <property type="evidence" value="ECO:0007669"/>
    <property type="project" value="InterPro"/>
</dbReference>
<feature type="domain" description="Endonuclease/exonuclease/phosphatase" evidence="1">
    <location>
        <begin position="99"/>
        <end position="188"/>
    </location>
</feature>
<evidence type="ECO:0000259" key="1">
    <source>
        <dbReference type="Pfam" id="PF14529"/>
    </source>
</evidence>
<dbReference type="EMBL" id="BMAV01006375">
    <property type="protein sequence ID" value="GFY48298.1"/>
    <property type="molecule type" value="Genomic_DNA"/>
</dbReference>
<evidence type="ECO:0000313" key="3">
    <source>
        <dbReference type="Proteomes" id="UP000886998"/>
    </source>
</evidence>
<reference evidence="2" key="1">
    <citation type="submission" date="2020-08" db="EMBL/GenBank/DDBJ databases">
        <title>Multicomponent nature underlies the extraordinary mechanical properties of spider dragline silk.</title>
        <authorList>
            <person name="Kono N."/>
            <person name="Nakamura H."/>
            <person name="Mori M."/>
            <person name="Yoshida Y."/>
            <person name="Ohtoshi R."/>
            <person name="Malay A.D."/>
            <person name="Moran D.A.P."/>
            <person name="Tomita M."/>
            <person name="Numata K."/>
            <person name="Arakawa K."/>
        </authorList>
    </citation>
    <scope>NUCLEOTIDE SEQUENCE</scope>
</reference>